<keyword evidence="1" id="KW-1133">Transmembrane helix</keyword>
<keyword evidence="3" id="KW-1185">Reference proteome</keyword>
<dbReference type="Proteomes" id="UP000184356">
    <property type="component" value="Unassembled WGS sequence"/>
</dbReference>
<gene>
    <name evidence="2" type="ORF">ASPSYDRAFT_48740</name>
</gene>
<dbReference type="OrthoDB" id="4361504at2759"/>
<evidence type="ECO:0000256" key="1">
    <source>
        <dbReference type="SAM" id="Phobius"/>
    </source>
</evidence>
<evidence type="ECO:0000313" key="2">
    <source>
        <dbReference type="EMBL" id="OJJ55527.1"/>
    </source>
</evidence>
<protein>
    <recommendedName>
        <fullName evidence="4">MARVEL domain-containing protein</fullName>
    </recommendedName>
</protein>
<evidence type="ECO:0000313" key="3">
    <source>
        <dbReference type="Proteomes" id="UP000184356"/>
    </source>
</evidence>
<feature type="transmembrane region" description="Helical" evidence="1">
    <location>
        <begin position="133"/>
        <end position="155"/>
    </location>
</feature>
<keyword evidence="1" id="KW-0472">Membrane</keyword>
<proteinExistence type="predicted"/>
<evidence type="ECO:0008006" key="4">
    <source>
        <dbReference type="Google" id="ProtNLM"/>
    </source>
</evidence>
<feature type="transmembrane region" description="Helical" evidence="1">
    <location>
        <begin position="12"/>
        <end position="34"/>
    </location>
</feature>
<feature type="transmembrane region" description="Helical" evidence="1">
    <location>
        <begin position="84"/>
        <end position="106"/>
    </location>
</feature>
<reference evidence="3" key="1">
    <citation type="journal article" date="2017" name="Genome Biol.">
        <title>Comparative genomics reveals high biological diversity and specific adaptations in the industrially and medically important fungal genus Aspergillus.</title>
        <authorList>
            <person name="de Vries R.P."/>
            <person name="Riley R."/>
            <person name="Wiebenga A."/>
            <person name="Aguilar-Osorio G."/>
            <person name="Amillis S."/>
            <person name="Uchima C.A."/>
            <person name="Anderluh G."/>
            <person name="Asadollahi M."/>
            <person name="Askin M."/>
            <person name="Barry K."/>
            <person name="Battaglia E."/>
            <person name="Bayram O."/>
            <person name="Benocci T."/>
            <person name="Braus-Stromeyer S.A."/>
            <person name="Caldana C."/>
            <person name="Canovas D."/>
            <person name="Cerqueira G.C."/>
            <person name="Chen F."/>
            <person name="Chen W."/>
            <person name="Choi C."/>
            <person name="Clum A."/>
            <person name="Dos Santos R.A."/>
            <person name="Damasio A.R."/>
            <person name="Diallinas G."/>
            <person name="Emri T."/>
            <person name="Fekete E."/>
            <person name="Flipphi M."/>
            <person name="Freyberg S."/>
            <person name="Gallo A."/>
            <person name="Gournas C."/>
            <person name="Habgood R."/>
            <person name="Hainaut M."/>
            <person name="Harispe M.L."/>
            <person name="Henrissat B."/>
            <person name="Hilden K.S."/>
            <person name="Hope R."/>
            <person name="Hossain A."/>
            <person name="Karabika E."/>
            <person name="Karaffa L."/>
            <person name="Karanyi Z."/>
            <person name="Krasevec N."/>
            <person name="Kuo A."/>
            <person name="Kusch H."/>
            <person name="LaButti K."/>
            <person name="Lagendijk E.L."/>
            <person name="Lapidus A."/>
            <person name="Levasseur A."/>
            <person name="Lindquist E."/>
            <person name="Lipzen A."/>
            <person name="Logrieco A.F."/>
            <person name="MacCabe A."/>
            <person name="Maekelae M.R."/>
            <person name="Malavazi I."/>
            <person name="Melin P."/>
            <person name="Meyer V."/>
            <person name="Mielnichuk N."/>
            <person name="Miskei M."/>
            <person name="Molnar A.P."/>
            <person name="Mule G."/>
            <person name="Ngan C.Y."/>
            <person name="Orejas M."/>
            <person name="Orosz E."/>
            <person name="Ouedraogo J.P."/>
            <person name="Overkamp K.M."/>
            <person name="Park H.-S."/>
            <person name="Perrone G."/>
            <person name="Piumi F."/>
            <person name="Punt P.J."/>
            <person name="Ram A.F."/>
            <person name="Ramon A."/>
            <person name="Rauscher S."/>
            <person name="Record E."/>
            <person name="Riano-Pachon D.M."/>
            <person name="Robert V."/>
            <person name="Roehrig J."/>
            <person name="Ruller R."/>
            <person name="Salamov A."/>
            <person name="Salih N.S."/>
            <person name="Samson R.A."/>
            <person name="Sandor E."/>
            <person name="Sanguinetti M."/>
            <person name="Schuetze T."/>
            <person name="Sepcic K."/>
            <person name="Shelest E."/>
            <person name="Sherlock G."/>
            <person name="Sophianopoulou V."/>
            <person name="Squina F.M."/>
            <person name="Sun H."/>
            <person name="Susca A."/>
            <person name="Todd R.B."/>
            <person name="Tsang A."/>
            <person name="Unkles S.E."/>
            <person name="van de Wiele N."/>
            <person name="van Rossen-Uffink D."/>
            <person name="Oliveira J.V."/>
            <person name="Vesth T.C."/>
            <person name="Visser J."/>
            <person name="Yu J.-H."/>
            <person name="Zhou M."/>
            <person name="Andersen M.R."/>
            <person name="Archer D.B."/>
            <person name="Baker S.E."/>
            <person name="Benoit I."/>
            <person name="Brakhage A.A."/>
            <person name="Braus G.H."/>
            <person name="Fischer R."/>
            <person name="Frisvad J.C."/>
            <person name="Goldman G.H."/>
            <person name="Houbraken J."/>
            <person name="Oakley B."/>
            <person name="Pocsi I."/>
            <person name="Scazzocchio C."/>
            <person name="Seiboth B."/>
            <person name="vanKuyk P.A."/>
            <person name="Wortman J."/>
            <person name="Dyer P.S."/>
            <person name="Grigoriev I.V."/>
        </authorList>
    </citation>
    <scope>NUCLEOTIDE SEQUENCE [LARGE SCALE GENOMIC DNA]</scope>
    <source>
        <strain evidence="3">CBS 593.65</strain>
    </source>
</reference>
<keyword evidence="1" id="KW-0812">Transmembrane</keyword>
<dbReference type="AlphaFoldDB" id="A0A1L9T7Y3"/>
<dbReference type="EMBL" id="KV878592">
    <property type="protein sequence ID" value="OJJ55527.1"/>
    <property type="molecule type" value="Genomic_DNA"/>
</dbReference>
<sequence>MNNPYYADDCHKAIIGLRILSIITTLPVFPALAWTIPAHAKVMNDGISWGVNPWVLAGGAFTFLWSATVLVLRLAMNKPIHPGVYVGFDLTSFGFLTAVTIVMALFMEPFFGSEYSCLRGRECGGLVLARVEWYAAIMSFICCASQAILFIWACWATDKHRKSKKHAARKEQAIAA</sequence>
<dbReference type="VEuPathDB" id="FungiDB:ASPSYDRAFT_48740"/>
<feature type="transmembrane region" description="Helical" evidence="1">
    <location>
        <begin position="54"/>
        <end position="72"/>
    </location>
</feature>
<organism evidence="2 3">
    <name type="scientific">Aspergillus sydowii CBS 593.65</name>
    <dbReference type="NCBI Taxonomy" id="1036612"/>
    <lineage>
        <taxon>Eukaryota</taxon>
        <taxon>Fungi</taxon>
        <taxon>Dikarya</taxon>
        <taxon>Ascomycota</taxon>
        <taxon>Pezizomycotina</taxon>
        <taxon>Eurotiomycetes</taxon>
        <taxon>Eurotiomycetidae</taxon>
        <taxon>Eurotiales</taxon>
        <taxon>Aspergillaceae</taxon>
        <taxon>Aspergillus</taxon>
        <taxon>Aspergillus subgen. Nidulantes</taxon>
    </lineage>
</organism>
<name>A0A1L9T7Y3_9EURO</name>
<accession>A0A1L9T7Y3</accession>
<dbReference type="RefSeq" id="XP_040699333.1">
    <property type="nucleotide sequence ID" value="XM_040847689.1"/>
</dbReference>
<dbReference type="GeneID" id="63763762"/>